<comment type="caution">
    <text evidence="1">The sequence shown here is derived from an EMBL/GenBank/DDBJ whole genome shotgun (WGS) entry which is preliminary data.</text>
</comment>
<reference evidence="1 2" key="1">
    <citation type="journal article" date="2021" name="Appl. Environ. Microbiol.">
        <title>Genetic linkage and physical mapping for an oyster mushroom Pleurotus cornucopiae and QTL analysis for the trait cap color.</title>
        <authorList>
            <person name="Zhang Y."/>
            <person name="Gao W."/>
            <person name="Sonnenberg A."/>
            <person name="Chen Q."/>
            <person name="Zhang J."/>
            <person name="Huang C."/>
        </authorList>
    </citation>
    <scope>NUCLEOTIDE SEQUENCE [LARGE SCALE GENOMIC DNA]</scope>
    <source>
        <strain evidence="1">CCMSSC00406</strain>
    </source>
</reference>
<dbReference type="Proteomes" id="UP000824881">
    <property type="component" value="Unassembled WGS sequence"/>
</dbReference>
<evidence type="ECO:0000313" key="1">
    <source>
        <dbReference type="EMBL" id="KAG9226706.1"/>
    </source>
</evidence>
<organism evidence="1 2">
    <name type="scientific">Pleurotus cornucopiae</name>
    <name type="common">Cornucopia mushroom</name>
    <dbReference type="NCBI Taxonomy" id="5321"/>
    <lineage>
        <taxon>Eukaryota</taxon>
        <taxon>Fungi</taxon>
        <taxon>Dikarya</taxon>
        <taxon>Basidiomycota</taxon>
        <taxon>Agaricomycotina</taxon>
        <taxon>Agaricomycetes</taxon>
        <taxon>Agaricomycetidae</taxon>
        <taxon>Agaricales</taxon>
        <taxon>Pleurotineae</taxon>
        <taxon>Pleurotaceae</taxon>
        <taxon>Pleurotus</taxon>
    </lineage>
</organism>
<accession>A0ACB7J9F7</accession>
<gene>
    <name evidence="1" type="ORF">CCMSSC00406_0006069</name>
</gene>
<name>A0ACB7J9F7_PLECO</name>
<dbReference type="EMBL" id="WQMT02000002">
    <property type="protein sequence ID" value="KAG9226706.1"/>
    <property type="molecule type" value="Genomic_DNA"/>
</dbReference>
<proteinExistence type="predicted"/>
<protein>
    <submittedName>
        <fullName evidence="1">Uncharacterized protein</fullName>
    </submittedName>
</protein>
<evidence type="ECO:0000313" key="2">
    <source>
        <dbReference type="Proteomes" id="UP000824881"/>
    </source>
</evidence>
<keyword evidence="2" id="KW-1185">Reference proteome</keyword>
<sequence length="204" mass="20928">MSDNDGRGSIDDIDIVALMRRLAVAYPEAAAAAAAPGAAVPAVAIPAATVAPASADAEGEGLIPVGGVFRCPSCHTVHNLVLATNAPASSPAAPNAPAAPPPALNAPTVLPLAPNTPAAPPMAPNTVAGPPLVRTGHFSAATGVYGHRWYAVVIGRQVGVFQHWHNNVEPLVTNVPGWLCRGFSSFANAENYLLERMHIARIHQ</sequence>